<dbReference type="InterPro" id="IPR024042">
    <property type="entry name" value="TM1646-like_dom_sf"/>
</dbReference>
<dbReference type="InterPro" id="IPR005585">
    <property type="entry name" value="DUF327"/>
</dbReference>
<dbReference type="AlphaFoldDB" id="A0A1M5JN38"/>
<proteinExistence type="predicted"/>
<name>A0A1M5JN38_9FIRM</name>
<dbReference type="EMBL" id="FQWY01000003">
    <property type="protein sequence ID" value="SHG41690.1"/>
    <property type="molecule type" value="Genomic_DNA"/>
</dbReference>
<accession>A0A1M5JN38</accession>
<protein>
    <recommendedName>
        <fullName evidence="3">DUF327 family protein</fullName>
    </recommendedName>
</protein>
<gene>
    <name evidence="1" type="ORF">SAMN02745221_00142</name>
</gene>
<dbReference type="SUPFAM" id="SSF158397">
    <property type="entry name" value="TM1646-like"/>
    <property type="match status" value="1"/>
</dbReference>
<dbReference type="RefSeq" id="WP_073088955.1">
    <property type="nucleotide sequence ID" value="NZ_FQWY01000003.1"/>
</dbReference>
<dbReference type="Pfam" id="PF03885">
    <property type="entry name" value="DUF327"/>
    <property type="match status" value="1"/>
</dbReference>
<dbReference type="Gene3D" id="1.20.120.490">
    <property type="entry name" value="Hypothetical protein TM1646-like domain"/>
    <property type="match status" value="1"/>
</dbReference>
<evidence type="ECO:0000313" key="1">
    <source>
        <dbReference type="EMBL" id="SHG41690.1"/>
    </source>
</evidence>
<evidence type="ECO:0008006" key="3">
    <source>
        <dbReference type="Google" id="ProtNLM"/>
    </source>
</evidence>
<keyword evidence="2" id="KW-1185">Reference proteome</keyword>
<dbReference type="STRING" id="1123382.SAMN02745221_00142"/>
<evidence type="ECO:0000313" key="2">
    <source>
        <dbReference type="Proteomes" id="UP000242329"/>
    </source>
</evidence>
<reference evidence="2" key="1">
    <citation type="submission" date="2016-11" db="EMBL/GenBank/DDBJ databases">
        <authorList>
            <person name="Varghese N."/>
            <person name="Submissions S."/>
        </authorList>
    </citation>
    <scope>NUCLEOTIDE SEQUENCE [LARGE SCALE GENOMIC DNA]</scope>
    <source>
        <strain evidence="2">DSM 11003</strain>
    </source>
</reference>
<dbReference type="Proteomes" id="UP000242329">
    <property type="component" value="Unassembled WGS sequence"/>
</dbReference>
<sequence length="149" mass="17623">MKIERDKKEWTKFNIPRSLEARIVNRGANASFEQELGAQRENEINLKMQEILNRIDQTARRLKERLSLQDLMLYKKLVKAFLEEAIARAYLLKRERSRSRRGRTILITVETVDRELEELINEFVLNKAEPVAILDKLDKIRGMLVDLMI</sequence>
<organism evidence="1 2">
    <name type="scientific">Thermosyntropha lipolytica DSM 11003</name>
    <dbReference type="NCBI Taxonomy" id="1123382"/>
    <lineage>
        <taxon>Bacteria</taxon>
        <taxon>Bacillati</taxon>
        <taxon>Bacillota</taxon>
        <taxon>Clostridia</taxon>
        <taxon>Eubacteriales</taxon>
        <taxon>Syntrophomonadaceae</taxon>
        <taxon>Thermosyntropha</taxon>
    </lineage>
</organism>
<dbReference type="OrthoDB" id="2081713at2"/>